<dbReference type="InterPro" id="IPR009506">
    <property type="entry name" value="YjiS-like"/>
</dbReference>
<sequence length="48" mass="5575">MNIARSFNNWRQYRRTVAELSRMTPRDLSDLGISQCDIHRVARQAAGL</sequence>
<dbReference type="RefSeq" id="WP_065814511.1">
    <property type="nucleotide sequence ID" value="NZ_CANLQM010000006.1"/>
</dbReference>
<keyword evidence="3" id="KW-1185">Reference proteome</keyword>
<evidence type="ECO:0000313" key="3">
    <source>
        <dbReference type="Proteomes" id="UP000535501"/>
    </source>
</evidence>
<evidence type="ECO:0000313" key="2">
    <source>
        <dbReference type="EMBL" id="MBB6181002.1"/>
    </source>
</evidence>
<name>A0A7W9YZ08_9HYPH</name>
<dbReference type="Pfam" id="PF06568">
    <property type="entry name" value="YjiS-like"/>
    <property type="match status" value="1"/>
</dbReference>
<evidence type="ECO:0000259" key="1">
    <source>
        <dbReference type="Pfam" id="PF06568"/>
    </source>
</evidence>
<feature type="domain" description="YjiS-like" evidence="1">
    <location>
        <begin position="3"/>
        <end position="39"/>
    </location>
</feature>
<accession>A0A7W9YZ08</accession>
<dbReference type="EMBL" id="JACHEJ010000007">
    <property type="protein sequence ID" value="MBB6181002.1"/>
    <property type="molecule type" value="Genomic_DNA"/>
</dbReference>
<protein>
    <submittedName>
        <fullName evidence="2">Uncharacterized protein YjiS (DUF1127 family)</fullName>
    </submittedName>
</protein>
<gene>
    <name evidence="2" type="ORF">HNQ75_002985</name>
</gene>
<proteinExistence type="predicted"/>
<dbReference type="Proteomes" id="UP000535501">
    <property type="component" value="Unassembled WGS sequence"/>
</dbReference>
<organism evidence="2 3">
    <name type="scientific">Pseudorhizobium flavum</name>
    <dbReference type="NCBI Taxonomy" id="1335061"/>
    <lineage>
        <taxon>Bacteria</taxon>
        <taxon>Pseudomonadati</taxon>
        <taxon>Pseudomonadota</taxon>
        <taxon>Alphaproteobacteria</taxon>
        <taxon>Hyphomicrobiales</taxon>
        <taxon>Rhizobiaceae</taxon>
        <taxon>Rhizobium/Agrobacterium group</taxon>
        <taxon>Pseudorhizobium</taxon>
    </lineage>
</organism>
<reference evidence="2 3" key="1">
    <citation type="submission" date="2020-08" db="EMBL/GenBank/DDBJ databases">
        <title>Genomic Encyclopedia of Type Strains, Phase IV (KMG-IV): sequencing the most valuable type-strain genomes for metagenomic binning, comparative biology and taxonomic classification.</title>
        <authorList>
            <person name="Goeker M."/>
        </authorList>
    </citation>
    <scope>NUCLEOTIDE SEQUENCE [LARGE SCALE GENOMIC DNA]</scope>
    <source>
        <strain evidence="2 3">DSM 102134</strain>
    </source>
</reference>
<comment type="caution">
    <text evidence="2">The sequence shown here is derived from an EMBL/GenBank/DDBJ whole genome shotgun (WGS) entry which is preliminary data.</text>
</comment>
<dbReference type="AlphaFoldDB" id="A0A7W9YZ08"/>